<dbReference type="Proteomes" id="UP001396334">
    <property type="component" value="Unassembled WGS sequence"/>
</dbReference>
<evidence type="ECO:0000313" key="2">
    <source>
        <dbReference type="Proteomes" id="UP001396334"/>
    </source>
</evidence>
<keyword evidence="2" id="KW-1185">Reference proteome</keyword>
<accession>A0ABR2QWD2</accession>
<sequence length="76" mass="8386">MNISKMRALFAILCILTASTLFIPAVSMAGGRRFLQRGPPREPPPLRCPRVDPGCRGIPGRPAMSWKAQRKVVKTL</sequence>
<gene>
    <name evidence="1" type="ORF">V6N11_042440</name>
</gene>
<evidence type="ECO:0000313" key="1">
    <source>
        <dbReference type="EMBL" id="KAK9004990.1"/>
    </source>
</evidence>
<proteinExistence type="predicted"/>
<organism evidence="1 2">
    <name type="scientific">Hibiscus sabdariffa</name>
    <name type="common">roselle</name>
    <dbReference type="NCBI Taxonomy" id="183260"/>
    <lineage>
        <taxon>Eukaryota</taxon>
        <taxon>Viridiplantae</taxon>
        <taxon>Streptophyta</taxon>
        <taxon>Embryophyta</taxon>
        <taxon>Tracheophyta</taxon>
        <taxon>Spermatophyta</taxon>
        <taxon>Magnoliopsida</taxon>
        <taxon>eudicotyledons</taxon>
        <taxon>Gunneridae</taxon>
        <taxon>Pentapetalae</taxon>
        <taxon>rosids</taxon>
        <taxon>malvids</taxon>
        <taxon>Malvales</taxon>
        <taxon>Malvaceae</taxon>
        <taxon>Malvoideae</taxon>
        <taxon>Hibiscus</taxon>
    </lineage>
</organism>
<dbReference type="EMBL" id="JBBPBN010000030">
    <property type="protein sequence ID" value="KAK9004990.1"/>
    <property type="molecule type" value="Genomic_DNA"/>
</dbReference>
<protein>
    <submittedName>
        <fullName evidence="1">Uncharacterized protein</fullName>
    </submittedName>
</protein>
<reference evidence="1 2" key="1">
    <citation type="journal article" date="2024" name="G3 (Bethesda)">
        <title>Genome assembly of Hibiscus sabdariffa L. provides insights into metabolisms of medicinal natural products.</title>
        <authorList>
            <person name="Kim T."/>
        </authorList>
    </citation>
    <scope>NUCLEOTIDE SEQUENCE [LARGE SCALE GENOMIC DNA]</scope>
    <source>
        <strain evidence="1">TK-2024</strain>
        <tissue evidence="1">Old leaves</tissue>
    </source>
</reference>
<comment type="caution">
    <text evidence="1">The sequence shown here is derived from an EMBL/GenBank/DDBJ whole genome shotgun (WGS) entry which is preliminary data.</text>
</comment>
<name>A0ABR2QWD2_9ROSI</name>